<feature type="compositionally biased region" description="Acidic residues" evidence="1">
    <location>
        <begin position="103"/>
        <end position="113"/>
    </location>
</feature>
<comment type="caution">
    <text evidence="2">The sequence shown here is derived from an EMBL/GenBank/DDBJ whole genome shotgun (WGS) entry which is preliminary data.</text>
</comment>
<evidence type="ECO:0000313" key="2">
    <source>
        <dbReference type="EMBL" id="KAG2182226.1"/>
    </source>
</evidence>
<organism evidence="2 3">
    <name type="scientific">Mortierella isabellina</name>
    <name type="common">Filamentous fungus</name>
    <name type="synonym">Umbelopsis isabellina</name>
    <dbReference type="NCBI Taxonomy" id="91625"/>
    <lineage>
        <taxon>Eukaryota</taxon>
        <taxon>Fungi</taxon>
        <taxon>Fungi incertae sedis</taxon>
        <taxon>Mucoromycota</taxon>
        <taxon>Mucoromycotina</taxon>
        <taxon>Umbelopsidomycetes</taxon>
        <taxon>Umbelopsidales</taxon>
        <taxon>Umbelopsidaceae</taxon>
        <taxon>Umbelopsis</taxon>
    </lineage>
</organism>
<keyword evidence="3" id="KW-1185">Reference proteome</keyword>
<accession>A0A8H7UE12</accession>
<feature type="compositionally biased region" description="Basic and acidic residues" evidence="1">
    <location>
        <begin position="211"/>
        <end position="225"/>
    </location>
</feature>
<name>A0A8H7UE12_MORIS</name>
<proteinExistence type="predicted"/>
<feature type="compositionally biased region" description="Low complexity" evidence="1">
    <location>
        <begin position="196"/>
        <end position="205"/>
    </location>
</feature>
<gene>
    <name evidence="2" type="ORF">INT43_007153</name>
</gene>
<dbReference type="Proteomes" id="UP000654370">
    <property type="component" value="Unassembled WGS sequence"/>
</dbReference>
<reference evidence="2" key="1">
    <citation type="submission" date="2020-12" db="EMBL/GenBank/DDBJ databases">
        <title>Metabolic potential, ecology and presence of endohyphal bacteria is reflected in genomic diversity of Mucoromycotina.</title>
        <authorList>
            <person name="Muszewska A."/>
            <person name="Okrasinska A."/>
            <person name="Steczkiewicz K."/>
            <person name="Drgas O."/>
            <person name="Orlowska M."/>
            <person name="Perlinska-Lenart U."/>
            <person name="Aleksandrzak-Piekarczyk T."/>
            <person name="Szatraj K."/>
            <person name="Zielenkiewicz U."/>
            <person name="Pilsyk S."/>
            <person name="Malc E."/>
            <person name="Mieczkowski P."/>
            <person name="Kruszewska J.S."/>
            <person name="Biernat P."/>
            <person name="Pawlowska J."/>
        </authorList>
    </citation>
    <scope>NUCLEOTIDE SEQUENCE</scope>
    <source>
        <strain evidence="2">WA0000067209</strain>
    </source>
</reference>
<feature type="compositionally biased region" description="Pro residues" evidence="1">
    <location>
        <begin position="178"/>
        <end position="195"/>
    </location>
</feature>
<evidence type="ECO:0000256" key="1">
    <source>
        <dbReference type="SAM" id="MobiDB-lite"/>
    </source>
</evidence>
<feature type="region of interest" description="Disordered" evidence="1">
    <location>
        <begin position="145"/>
        <end position="272"/>
    </location>
</feature>
<dbReference type="OrthoDB" id="2413609at2759"/>
<protein>
    <submittedName>
        <fullName evidence="2">Uncharacterized protein</fullName>
    </submittedName>
</protein>
<sequence length="272" mass="30336">MIERIYSNVAIFHESDRIITTYKFEDSQPSPIVKSHVAKRLIYRKQWKKNATVASMDCQERAKSPSSGLGGLPSPPVESSKMQDDSAVSPIALDTPSSGSEEVQNEQVDEDTEMTDAEIMEKIAQLKAEKHRLFQQVKDMISKDTAGTAEASPQPMVEEKPSLVMPTMPQYSTTSRPSSPPASPNPRMSPYPSPSSPVNGNGSYNKNAFKINDRPFSRTPYDRPRPYSLNTPPLSPPTASGRRSPAIYGQPYRHPYGPRQGYFGRMPPNRRY</sequence>
<feature type="region of interest" description="Disordered" evidence="1">
    <location>
        <begin position="54"/>
        <end position="113"/>
    </location>
</feature>
<dbReference type="EMBL" id="JAEPQZ010000004">
    <property type="protein sequence ID" value="KAG2182226.1"/>
    <property type="molecule type" value="Genomic_DNA"/>
</dbReference>
<dbReference type="AlphaFoldDB" id="A0A8H7UE12"/>
<evidence type="ECO:0000313" key="3">
    <source>
        <dbReference type="Proteomes" id="UP000654370"/>
    </source>
</evidence>